<dbReference type="InterPro" id="IPR016037">
    <property type="entry name" value="DHQ_synth_AroB"/>
</dbReference>
<dbReference type="GO" id="GO:0005737">
    <property type="term" value="C:cytoplasm"/>
    <property type="evidence" value="ECO:0007669"/>
    <property type="project" value="UniProtKB-SubCell"/>
</dbReference>
<dbReference type="GO" id="GO:0009423">
    <property type="term" value="P:chorismate biosynthetic process"/>
    <property type="evidence" value="ECO:0007669"/>
    <property type="project" value="UniProtKB-UniRule"/>
</dbReference>
<dbReference type="UniPathway" id="UPA00053">
    <property type="reaction ID" value="UER00085"/>
</dbReference>
<dbReference type="STRING" id="1715285.SOFFGTOCOR_0113"/>
<organism evidence="21 22">
    <name type="scientific">Candidatus Providencia siddallii</name>
    <dbReference type="NCBI Taxonomy" id="1715285"/>
    <lineage>
        <taxon>Bacteria</taxon>
        <taxon>Pseudomonadati</taxon>
        <taxon>Pseudomonadota</taxon>
        <taxon>Gammaproteobacteria</taxon>
        <taxon>Enterobacterales</taxon>
        <taxon>Morganellaceae</taxon>
        <taxon>Providencia</taxon>
    </lineage>
</organism>
<feature type="binding site" evidence="18">
    <location>
        <position position="142"/>
    </location>
    <ligand>
        <name>NAD(+)</name>
        <dbReference type="ChEBI" id="CHEBI:57540"/>
    </ligand>
</feature>
<dbReference type="Proteomes" id="UP000242301">
    <property type="component" value="Unassembled WGS sequence"/>
</dbReference>
<evidence type="ECO:0000259" key="19">
    <source>
        <dbReference type="Pfam" id="PF01761"/>
    </source>
</evidence>
<dbReference type="Gene3D" id="3.40.50.1970">
    <property type="match status" value="1"/>
</dbReference>
<evidence type="ECO:0000256" key="15">
    <source>
        <dbReference type="ARBA" id="ARBA00023141"/>
    </source>
</evidence>
<keyword evidence="17 18" id="KW-0170">Cobalt</keyword>
<evidence type="ECO:0000256" key="7">
    <source>
        <dbReference type="ARBA" id="ARBA00013031"/>
    </source>
</evidence>
<dbReference type="Pfam" id="PF24621">
    <property type="entry name" value="DHQS_C"/>
    <property type="match status" value="1"/>
</dbReference>
<evidence type="ECO:0000256" key="6">
    <source>
        <dbReference type="ARBA" id="ARBA00005412"/>
    </source>
</evidence>
<dbReference type="SUPFAM" id="SSF56796">
    <property type="entry name" value="Dehydroquinate synthase-like"/>
    <property type="match status" value="1"/>
</dbReference>
<feature type="binding site" evidence="18">
    <location>
        <position position="151"/>
    </location>
    <ligand>
        <name>NAD(+)</name>
        <dbReference type="ChEBI" id="CHEBI:57540"/>
    </ligand>
</feature>
<keyword evidence="11 18" id="KW-0479">Metal-binding</keyword>
<dbReference type="InterPro" id="IPR030960">
    <property type="entry name" value="DHQS/DOIS_N"/>
</dbReference>
<comment type="similarity">
    <text evidence="6 18">Belongs to the sugar phosphate cyclases superfamily. Dehydroquinate synthase family.</text>
</comment>
<dbReference type="PANTHER" id="PTHR43622">
    <property type="entry name" value="3-DEHYDROQUINATE SYNTHASE"/>
    <property type="match status" value="1"/>
</dbReference>
<comment type="cofactor">
    <cofactor evidence="2 18">
        <name>NAD(+)</name>
        <dbReference type="ChEBI" id="CHEBI:57540"/>
    </cofactor>
</comment>
<evidence type="ECO:0000256" key="2">
    <source>
        <dbReference type="ARBA" id="ARBA00001911"/>
    </source>
</evidence>
<dbReference type="PANTHER" id="PTHR43622:SF7">
    <property type="entry name" value="3-DEHYDROQUINATE SYNTHASE, CHLOROPLASTIC"/>
    <property type="match status" value="1"/>
</dbReference>
<evidence type="ECO:0000256" key="1">
    <source>
        <dbReference type="ARBA" id="ARBA00001393"/>
    </source>
</evidence>
<keyword evidence="10 18" id="KW-0028">Amino-acid biosynthesis</keyword>
<evidence type="ECO:0000256" key="10">
    <source>
        <dbReference type="ARBA" id="ARBA00022605"/>
    </source>
</evidence>
<feature type="binding site" evidence="18">
    <location>
        <begin position="71"/>
        <end position="76"/>
    </location>
    <ligand>
        <name>NAD(+)</name>
        <dbReference type="ChEBI" id="CHEBI:57540"/>
    </ligand>
</feature>
<dbReference type="InterPro" id="IPR056179">
    <property type="entry name" value="DHQS_C"/>
</dbReference>
<protein>
    <recommendedName>
        <fullName evidence="8 18">3-dehydroquinate synthase</fullName>
        <shortName evidence="18">DHQS</shortName>
        <ecNumber evidence="7 18">4.2.3.4</ecNumber>
    </recommendedName>
</protein>
<dbReference type="GO" id="GO:0003856">
    <property type="term" value="F:3-dehydroquinate synthase activity"/>
    <property type="evidence" value="ECO:0007669"/>
    <property type="project" value="UniProtKB-UniRule"/>
</dbReference>
<dbReference type="GO" id="GO:0000166">
    <property type="term" value="F:nucleotide binding"/>
    <property type="evidence" value="ECO:0007669"/>
    <property type="project" value="UniProtKB-KW"/>
</dbReference>
<feature type="binding site" evidence="18">
    <location>
        <begin position="169"/>
        <end position="172"/>
    </location>
    <ligand>
        <name>NAD(+)</name>
        <dbReference type="ChEBI" id="CHEBI:57540"/>
    </ligand>
</feature>
<dbReference type="HAMAP" id="MF_00110">
    <property type="entry name" value="DHQ_synthase"/>
    <property type="match status" value="1"/>
</dbReference>
<evidence type="ECO:0000313" key="22">
    <source>
        <dbReference type="Proteomes" id="UP000242301"/>
    </source>
</evidence>
<dbReference type="NCBIfam" id="TIGR01357">
    <property type="entry name" value="aroB"/>
    <property type="match status" value="1"/>
</dbReference>
<evidence type="ECO:0000259" key="20">
    <source>
        <dbReference type="Pfam" id="PF24621"/>
    </source>
</evidence>
<evidence type="ECO:0000256" key="8">
    <source>
        <dbReference type="ARBA" id="ARBA00017684"/>
    </source>
</evidence>
<keyword evidence="16 18" id="KW-0456">Lyase</keyword>
<dbReference type="InterPro" id="IPR030963">
    <property type="entry name" value="DHQ_synth_fam"/>
</dbReference>
<dbReference type="CDD" id="cd08195">
    <property type="entry name" value="DHQS"/>
    <property type="match status" value="1"/>
</dbReference>
<evidence type="ECO:0000256" key="14">
    <source>
        <dbReference type="ARBA" id="ARBA00023027"/>
    </source>
</evidence>
<dbReference type="EC" id="4.2.3.4" evidence="7 18"/>
<keyword evidence="14 18" id="KW-0520">NAD</keyword>
<evidence type="ECO:0000256" key="17">
    <source>
        <dbReference type="ARBA" id="ARBA00023285"/>
    </source>
</evidence>
<evidence type="ECO:0000256" key="11">
    <source>
        <dbReference type="ARBA" id="ARBA00022723"/>
    </source>
</evidence>
<keyword evidence="15 18" id="KW-0057">Aromatic amino acid biosynthesis</keyword>
<evidence type="ECO:0000256" key="3">
    <source>
        <dbReference type="ARBA" id="ARBA00003485"/>
    </source>
</evidence>
<reference evidence="22" key="1">
    <citation type="submission" date="2015-05" db="EMBL/GenBank/DDBJ databases">
        <authorList>
            <person name="Manzano-Marin A."/>
        </authorList>
    </citation>
    <scope>NUCLEOTIDE SEQUENCE [LARGE SCALE GENOMIC DNA]</scope>
    <source>
        <strain evidence="22">officinalis</strain>
    </source>
</reference>
<dbReference type="GO" id="GO:0009073">
    <property type="term" value="P:aromatic amino acid family biosynthetic process"/>
    <property type="evidence" value="ECO:0007669"/>
    <property type="project" value="UniProtKB-KW"/>
</dbReference>
<feature type="binding site" evidence="18">
    <location>
        <begin position="129"/>
        <end position="130"/>
    </location>
    <ligand>
        <name>NAD(+)</name>
        <dbReference type="ChEBI" id="CHEBI:57540"/>
    </ligand>
</feature>
<comment type="subcellular location">
    <subcellularLocation>
        <location evidence="4 18">Cytoplasm</location>
    </subcellularLocation>
</comment>
<keyword evidence="12 18" id="KW-0547">Nucleotide-binding</keyword>
<comment type="pathway">
    <text evidence="5 18">Metabolic intermediate biosynthesis; chorismate biosynthesis; chorismate from D-erythrose 4-phosphate and phosphoenolpyruvate: step 2/7.</text>
</comment>
<sequence>MMKIIVNINKSNYPIYIGKNLFNKRNVFIESINTNRTVIITNKSIAEFYLNKISYTIKSVGIGVDSIIIPDGEKYKTLLTMNNIFTLMIKKKHDRNTTLIALGGGVIGDLTSFSAAIYQRGIQFIQAPTSLLSQVDSSIGGKSAVNHSSIKNMIGVFYQPTSVLIDLNCLKTLPKREFFSGFAEVIKYAIAIDKFFFRWLENNIDSLLKLDFKLITYCVQHCCKLKKRIISVDEKEKGSLRVLLNLGHTFAHAIESYMGYGEWLHGESVSVGIVMAAKTAELIGELNQKNTKRIINLLKRANLKVKGPSKMKANDYISRMIYDKKTIDGKINLILPTKIGLSKIYKNVNQQTIIKAITSCL</sequence>
<feature type="binding site" evidence="18">
    <location>
        <position position="184"/>
    </location>
    <ligand>
        <name>Zn(2+)</name>
        <dbReference type="ChEBI" id="CHEBI:29105"/>
    </ligand>
</feature>
<comment type="cofactor">
    <cofactor evidence="18">
        <name>Co(2+)</name>
        <dbReference type="ChEBI" id="CHEBI:48828"/>
    </cofactor>
    <cofactor evidence="18">
        <name>Zn(2+)</name>
        <dbReference type="ChEBI" id="CHEBI:29105"/>
    </cofactor>
    <text evidence="18">Binds 1 divalent metal cation per subunit. Can use either Co(2+) or Zn(2+).</text>
</comment>
<comment type="function">
    <text evidence="3 18">Catalyzes the conversion of 3-deoxy-D-arabino-heptulosonate 7-phosphate (DAHP) to dehydroquinate (DHQ).</text>
</comment>
<dbReference type="EMBL" id="CVRF01000001">
    <property type="protein sequence ID" value="CRK85555.1"/>
    <property type="molecule type" value="Genomic_DNA"/>
</dbReference>
<accession>A0A0M6W978</accession>
<evidence type="ECO:0000256" key="18">
    <source>
        <dbReference type="HAMAP-Rule" id="MF_00110"/>
    </source>
</evidence>
<comment type="catalytic activity">
    <reaction evidence="1 18">
        <text>7-phospho-2-dehydro-3-deoxy-D-arabino-heptonate = 3-dehydroquinate + phosphate</text>
        <dbReference type="Rhea" id="RHEA:21968"/>
        <dbReference type="ChEBI" id="CHEBI:32364"/>
        <dbReference type="ChEBI" id="CHEBI:43474"/>
        <dbReference type="ChEBI" id="CHEBI:58394"/>
        <dbReference type="EC" id="4.2.3.4"/>
    </reaction>
</comment>
<proteinExistence type="inferred from homology"/>
<evidence type="ECO:0000256" key="9">
    <source>
        <dbReference type="ARBA" id="ARBA00022490"/>
    </source>
</evidence>
<evidence type="ECO:0000256" key="16">
    <source>
        <dbReference type="ARBA" id="ARBA00023239"/>
    </source>
</evidence>
<dbReference type="GO" id="GO:0046872">
    <property type="term" value="F:metal ion binding"/>
    <property type="evidence" value="ECO:0007669"/>
    <property type="project" value="UniProtKB-KW"/>
</dbReference>
<feature type="domain" description="3-dehydroquinate synthase C-terminal" evidence="20">
    <location>
        <begin position="181"/>
        <end position="326"/>
    </location>
</feature>
<gene>
    <name evidence="18 21" type="primary">aroB</name>
    <name evidence="21" type="ORF">SOFFGTOCOR_0113</name>
</gene>
<feature type="binding site" evidence="18">
    <location>
        <position position="265"/>
    </location>
    <ligand>
        <name>Zn(2+)</name>
        <dbReference type="ChEBI" id="CHEBI:29105"/>
    </ligand>
</feature>
<feature type="binding site" evidence="18">
    <location>
        <begin position="105"/>
        <end position="109"/>
    </location>
    <ligand>
        <name>NAD(+)</name>
        <dbReference type="ChEBI" id="CHEBI:57540"/>
    </ligand>
</feature>
<dbReference type="GO" id="GO:0008652">
    <property type="term" value="P:amino acid biosynthetic process"/>
    <property type="evidence" value="ECO:0007669"/>
    <property type="project" value="UniProtKB-KW"/>
</dbReference>
<keyword evidence="22" id="KW-1185">Reference proteome</keyword>
<keyword evidence="13 18" id="KW-0862">Zinc</keyword>
<feature type="domain" description="3-dehydroquinate synthase N-terminal" evidence="19">
    <location>
        <begin position="67"/>
        <end position="178"/>
    </location>
</feature>
<dbReference type="InterPro" id="IPR050071">
    <property type="entry name" value="Dehydroquinate_synthase"/>
</dbReference>
<evidence type="ECO:0000256" key="12">
    <source>
        <dbReference type="ARBA" id="ARBA00022741"/>
    </source>
</evidence>
<evidence type="ECO:0000313" key="21">
    <source>
        <dbReference type="EMBL" id="CRK85555.1"/>
    </source>
</evidence>
<evidence type="ECO:0000256" key="4">
    <source>
        <dbReference type="ARBA" id="ARBA00004496"/>
    </source>
</evidence>
<feature type="binding site" evidence="18">
    <location>
        <position position="248"/>
    </location>
    <ligand>
        <name>Zn(2+)</name>
        <dbReference type="ChEBI" id="CHEBI:29105"/>
    </ligand>
</feature>
<dbReference type="Pfam" id="PF01761">
    <property type="entry name" value="DHQ_synthase"/>
    <property type="match status" value="1"/>
</dbReference>
<dbReference type="FunFam" id="3.40.50.1970:FF:000001">
    <property type="entry name" value="3-dehydroquinate synthase"/>
    <property type="match status" value="1"/>
</dbReference>
<dbReference type="PIRSF" id="PIRSF001455">
    <property type="entry name" value="DHQ_synth"/>
    <property type="match status" value="1"/>
</dbReference>
<keyword evidence="9 18" id="KW-0963">Cytoplasm</keyword>
<dbReference type="AlphaFoldDB" id="A0A0M6W978"/>
<dbReference type="Gene3D" id="1.20.1090.10">
    <property type="entry name" value="Dehydroquinate synthase-like - alpha domain"/>
    <property type="match status" value="1"/>
</dbReference>
<name>A0A0M6W978_9GAMM</name>
<evidence type="ECO:0000256" key="5">
    <source>
        <dbReference type="ARBA" id="ARBA00004661"/>
    </source>
</evidence>
<evidence type="ECO:0000256" key="13">
    <source>
        <dbReference type="ARBA" id="ARBA00022833"/>
    </source>
</evidence>